<accession>A0ABR2L7W5</accession>
<feature type="domain" description="DH" evidence="2">
    <location>
        <begin position="184"/>
        <end position="361"/>
    </location>
</feature>
<protein>
    <submittedName>
        <fullName evidence="3">Leucine-zipper-like transcriptional regulator 1</fullName>
    </submittedName>
</protein>
<dbReference type="InterPro" id="IPR000219">
    <property type="entry name" value="DH_dom"/>
</dbReference>
<dbReference type="Pfam" id="PF00621">
    <property type="entry name" value="RhoGEF"/>
    <property type="match status" value="1"/>
</dbReference>
<feature type="region of interest" description="Disordered" evidence="1">
    <location>
        <begin position="423"/>
        <end position="457"/>
    </location>
</feature>
<comment type="caution">
    <text evidence="3">The sequence shown here is derived from an EMBL/GenBank/DDBJ whole genome shotgun (WGS) entry which is preliminary data.</text>
</comment>
<evidence type="ECO:0000256" key="1">
    <source>
        <dbReference type="SAM" id="MobiDB-lite"/>
    </source>
</evidence>
<evidence type="ECO:0000259" key="2">
    <source>
        <dbReference type="PROSITE" id="PS50010"/>
    </source>
</evidence>
<feature type="region of interest" description="Disordered" evidence="1">
    <location>
        <begin position="508"/>
        <end position="576"/>
    </location>
</feature>
<sequence length="890" mass="103404">MDDQNNFVYVISDSNSNQILKVTENVVETLKNSPFSSNNLWVRTKNYCIPIELDTSYFSKYPGIVHSEKIQNYDMAFPSIQVFRDLSHDTKILYIRLKDPNQTEFDIKVSINILPNEEDHNTSYLIQKIAEQFDIPLTIKEISIGNNKFEENSTIKNLFEQDFDEELIAVCEVSKEAFNDLINSRNSILSKIKDRENNFVSDLDKMINFWEPQVKELDIFLEENDDPFPKIKQLFELHTSLSKTLESHYEGYKTEYGPIFLYYSQPFHDSLNYLLNTTDFVLSVQNSLIFDESNEKLKELASQCNNVSFIDYLKKPKYHYESYAKNLSELQQATPKWHPDNTYLPIAIKEISSIIDQIKSNDDEEFNIDDEKEIKDLIDEDDDQDEVSDDMIKLLSEEVKNFEASSSSSQLKQVTDLDKVIKDIDENKSEDSTKGKYSTPPDGRRLSYDIKSEKDTTPQSLKKMLDFGDTKNVEKLMSLINSSDDEESILNKIDEVCSPRTKGRRYIDVDYNTIEPQPDVKDEFPKKGPNEMDKITISNSDMDFLNGQAKKGKKGRKKTNKDDKKENDSLVEQSNELTMFSNTKFVNHPEATDEIPVDISELKPIGFRTNRPFNYRNFFNGEKEDSSDFEMNSESSNGKNNEHNKRSPRKDSLFNRYYGDSTYSEVYLHLNHTRVVPKESPEETRSIFASPKRKSLNIGFYDLIKSPREVYSPEEQERRMNQFASDLDQKDDVNYINEAERKQINSPKEEQKRPFKAGKLSGKKEKKEGHKRRHSYKYENLTRNMKLNSNSKNNSQKVYKNRLSLSRLSPAGVQRASPGGINIKSDNEEDYDDDKTQLIQNITFNHKDDQFEEDDYDDDDDSKINKVSNDIPPVISFPFKVDSPIKIGNK</sequence>
<dbReference type="Proteomes" id="UP001470230">
    <property type="component" value="Unassembled WGS sequence"/>
</dbReference>
<feature type="compositionally biased region" description="Basic and acidic residues" evidence="1">
    <location>
        <begin position="423"/>
        <end position="434"/>
    </location>
</feature>
<gene>
    <name evidence="3" type="ORF">M9Y10_001775</name>
</gene>
<feature type="compositionally biased region" description="Basic and acidic residues" evidence="1">
    <location>
        <begin position="518"/>
        <end position="534"/>
    </location>
</feature>
<reference evidence="3 4" key="1">
    <citation type="submission" date="2024-04" db="EMBL/GenBank/DDBJ databases">
        <title>Tritrichomonas musculus Genome.</title>
        <authorList>
            <person name="Alves-Ferreira E."/>
            <person name="Grigg M."/>
            <person name="Lorenzi H."/>
            <person name="Galac M."/>
        </authorList>
    </citation>
    <scope>NUCLEOTIDE SEQUENCE [LARGE SCALE GENOMIC DNA]</scope>
    <source>
        <strain evidence="3 4">EAF2021</strain>
    </source>
</reference>
<evidence type="ECO:0000313" key="4">
    <source>
        <dbReference type="Proteomes" id="UP001470230"/>
    </source>
</evidence>
<dbReference type="SUPFAM" id="SSF48065">
    <property type="entry name" value="DBL homology domain (DH-domain)"/>
    <property type="match status" value="1"/>
</dbReference>
<evidence type="ECO:0000313" key="3">
    <source>
        <dbReference type="EMBL" id="KAK8899459.1"/>
    </source>
</evidence>
<feature type="compositionally biased region" description="Acidic residues" evidence="1">
    <location>
        <begin position="850"/>
        <end position="861"/>
    </location>
</feature>
<feature type="region of interest" description="Disordered" evidence="1">
    <location>
        <begin position="621"/>
        <end position="653"/>
    </location>
</feature>
<dbReference type="InterPro" id="IPR035899">
    <property type="entry name" value="DBL_dom_sf"/>
</dbReference>
<feature type="compositionally biased region" description="Low complexity" evidence="1">
    <location>
        <begin position="784"/>
        <end position="798"/>
    </location>
</feature>
<feature type="compositionally biased region" description="Basic residues" evidence="1">
    <location>
        <begin position="550"/>
        <end position="559"/>
    </location>
</feature>
<feature type="region of interest" description="Disordered" evidence="1">
    <location>
        <begin position="740"/>
        <end position="869"/>
    </location>
</feature>
<keyword evidence="4" id="KW-1185">Reference proteome</keyword>
<feature type="region of interest" description="Disordered" evidence="1">
    <location>
        <begin position="712"/>
        <end position="731"/>
    </location>
</feature>
<feature type="compositionally biased region" description="Polar residues" evidence="1">
    <location>
        <begin position="629"/>
        <end position="639"/>
    </location>
</feature>
<dbReference type="Gene3D" id="1.20.900.10">
    <property type="entry name" value="Dbl homology (DH) domain"/>
    <property type="match status" value="1"/>
</dbReference>
<name>A0ABR2L7W5_9EUKA</name>
<dbReference type="PROSITE" id="PS50010">
    <property type="entry name" value="DH_2"/>
    <property type="match status" value="1"/>
</dbReference>
<feature type="compositionally biased region" description="Basic and acidic residues" evidence="1">
    <location>
        <begin position="442"/>
        <end position="456"/>
    </location>
</feature>
<proteinExistence type="predicted"/>
<feature type="compositionally biased region" description="Basic and acidic residues" evidence="1">
    <location>
        <begin position="740"/>
        <end position="753"/>
    </location>
</feature>
<dbReference type="EMBL" id="JAPFFF010000001">
    <property type="protein sequence ID" value="KAK8899459.1"/>
    <property type="molecule type" value="Genomic_DNA"/>
</dbReference>
<organism evidence="3 4">
    <name type="scientific">Tritrichomonas musculus</name>
    <dbReference type="NCBI Taxonomy" id="1915356"/>
    <lineage>
        <taxon>Eukaryota</taxon>
        <taxon>Metamonada</taxon>
        <taxon>Parabasalia</taxon>
        <taxon>Tritrichomonadida</taxon>
        <taxon>Tritrichomonadidae</taxon>
        <taxon>Tritrichomonas</taxon>
    </lineage>
</organism>
<feature type="compositionally biased region" description="Basic and acidic residues" evidence="1">
    <location>
        <begin position="640"/>
        <end position="653"/>
    </location>
</feature>